<dbReference type="Proteomes" id="UP000183952">
    <property type="component" value="Unassembled WGS sequence"/>
</dbReference>
<dbReference type="EMBL" id="FRAD01000005">
    <property type="protein sequence ID" value="SHJ69901.1"/>
    <property type="molecule type" value="Genomic_DNA"/>
</dbReference>
<dbReference type="NCBIfam" id="NF002266">
    <property type="entry name" value="PRK01198.1-2"/>
    <property type="match status" value="1"/>
</dbReference>
<dbReference type="STRING" id="1121331.SAMN02745248_00739"/>
<dbReference type="Pfam" id="PF01992">
    <property type="entry name" value="vATP-synt_AC39"/>
    <property type="match status" value="1"/>
</dbReference>
<reference evidence="4 5" key="1">
    <citation type="submission" date="2016-11" db="EMBL/GenBank/DDBJ databases">
        <authorList>
            <person name="Jaros S."/>
            <person name="Januszkiewicz K."/>
            <person name="Wedrychowicz H."/>
        </authorList>
    </citation>
    <scope>NUCLEOTIDE SEQUENCE [LARGE SCALE GENOMIC DNA]</scope>
    <source>
        <strain evidence="4 5">DSM 3090</strain>
    </source>
</reference>
<organism evidence="4 5">
    <name type="scientific">Hathewaya proteolytica DSM 3090</name>
    <dbReference type="NCBI Taxonomy" id="1121331"/>
    <lineage>
        <taxon>Bacteria</taxon>
        <taxon>Bacillati</taxon>
        <taxon>Bacillota</taxon>
        <taxon>Clostridia</taxon>
        <taxon>Eubacteriales</taxon>
        <taxon>Clostridiaceae</taxon>
        <taxon>Hathewaya</taxon>
    </lineage>
</organism>
<evidence type="ECO:0000256" key="2">
    <source>
        <dbReference type="ARBA" id="ARBA00022448"/>
    </source>
</evidence>
<accession>A0A1M6LF96</accession>
<evidence type="ECO:0000256" key="3">
    <source>
        <dbReference type="ARBA" id="ARBA00023065"/>
    </source>
</evidence>
<dbReference type="InterPro" id="IPR036079">
    <property type="entry name" value="ATPase_csu/dsu_sf"/>
</dbReference>
<gene>
    <name evidence="4" type="ORF">SAMN02745248_00739</name>
</gene>
<dbReference type="PANTHER" id="PTHR38682">
    <property type="entry name" value="V-TYPE ATP SYNTHASE SUBUNIT C"/>
    <property type="match status" value="1"/>
</dbReference>
<dbReference type="PANTHER" id="PTHR38682:SF1">
    <property type="entry name" value="V-TYPE ATP SYNTHASE SUBUNIT C"/>
    <property type="match status" value="1"/>
</dbReference>
<protein>
    <submittedName>
        <fullName evidence="4">V/A-type H+-transporting ATPase subunit C</fullName>
    </submittedName>
</protein>
<dbReference type="RefSeq" id="WP_072902475.1">
    <property type="nucleotide sequence ID" value="NZ_FRAD01000005.1"/>
</dbReference>
<dbReference type="InterPro" id="IPR050873">
    <property type="entry name" value="V-ATPase_V0D/AC39_subunit"/>
</dbReference>
<evidence type="ECO:0000256" key="1">
    <source>
        <dbReference type="ARBA" id="ARBA00006709"/>
    </source>
</evidence>
<comment type="similarity">
    <text evidence="1">Belongs to the V-ATPase V0D/AC39 subunit family.</text>
</comment>
<keyword evidence="2" id="KW-0813">Transport</keyword>
<dbReference type="InterPro" id="IPR035067">
    <property type="entry name" value="V-type_ATPase_csu/dsu"/>
</dbReference>
<dbReference type="InterPro" id="IPR044911">
    <property type="entry name" value="V-type_ATPase_csu/dsu_dom_3"/>
</dbReference>
<sequence>MNRMDFTSAVARLRVLEKRLLNKVKIERMIDAPSAMEALSILGEGEYSALMNDVDRAEDYEVLLQNELQRVYKLMYELTSDNSVVDILSVKYDYHNIKVLIKAKALSSEFNSLLMQAGTVDAGKLKEAIAVGDYKELPASFADAIKEAELKYKETKDPQIIDIIVDRFMYSDMVKRAEDMKEEFILKYVKMNIDFINIRTFLRVKKQEKSMNFLREVLLKGGTIELEFYEKMYSESDENIVSRLSKTVYGPKIKEGLNEYAQTGKLTLFEKSFEDCIMEHVKDGKYINFGPEPLFSYILAKETEIKIIRIIMVAKLNKVQSNVIRERLRDVYV</sequence>
<dbReference type="InterPro" id="IPR002843">
    <property type="entry name" value="ATPase_V0-cplx_csu/dsu"/>
</dbReference>
<dbReference type="GO" id="GO:0046961">
    <property type="term" value="F:proton-transporting ATPase activity, rotational mechanism"/>
    <property type="evidence" value="ECO:0007669"/>
    <property type="project" value="InterPro"/>
</dbReference>
<evidence type="ECO:0000313" key="4">
    <source>
        <dbReference type="EMBL" id="SHJ69901.1"/>
    </source>
</evidence>
<dbReference type="Gene3D" id="1.10.132.50">
    <property type="entry name" value="ATP synthase (C/AC39) subunit, domain 3"/>
    <property type="match status" value="1"/>
</dbReference>
<dbReference type="Gene3D" id="1.20.1690.10">
    <property type="entry name" value="V-type ATP synthase subunit C domain"/>
    <property type="match status" value="2"/>
</dbReference>
<dbReference type="SUPFAM" id="SSF103486">
    <property type="entry name" value="V-type ATP synthase subunit C"/>
    <property type="match status" value="1"/>
</dbReference>
<dbReference type="AlphaFoldDB" id="A0A1M6LF96"/>
<keyword evidence="3" id="KW-0406">Ion transport</keyword>
<proteinExistence type="inferred from homology"/>
<name>A0A1M6LF96_9CLOT</name>
<keyword evidence="5" id="KW-1185">Reference proteome</keyword>
<evidence type="ECO:0000313" key="5">
    <source>
        <dbReference type="Proteomes" id="UP000183952"/>
    </source>
</evidence>